<dbReference type="Pfam" id="PF12680">
    <property type="entry name" value="SnoaL_2"/>
    <property type="match status" value="1"/>
</dbReference>
<dbReference type="Gene3D" id="3.10.450.50">
    <property type="match status" value="1"/>
</dbReference>
<keyword evidence="3" id="KW-1185">Reference proteome</keyword>
<proteinExistence type="predicted"/>
<accession>A0A4V3YWQ6</accession>
<evidence type="ECO:0000313" key="2">
    <source>
        <dbReference type="EMBL" id="THJ32172.1"/>
    </source>
</evidence>
<protein>
    <submittedName>
        <fullName evidence="2">Nuclear transport factor 2 family protein</fullName>
    </submittedName>
</protein>
<dbReference type="InterPro" id="IPR037401">
    <property type="entry name" value="SnoaL-like"/>
</dbReference>
<dbReference type="RefSeq" id="WP_136407117.1">
    <property type="nucleotide sequence ID" value="NZ_SSWX01000017.1"/>
</dbReference>
<dbReference type="SUPFAM" id="SSF54427">
    <property type="entry name" value="NTF2-like"/>
    <property type="match status" value="1"/>
</dbReference>
<evidence type="ECO:0000259" key="1">
    <source>
        <dbReference type="Pfam" id="PF12680"/>
    </source>
</evidence>
<evidence type="ECO:0000313" key="3">
    <source>
        <dbReference type="Proteomes" id="UP000306236"/>
    </source>
</evidence>
<organism evidence="2 3">
    <name type="scientific">Lampropedia aestuarii</name>
    <dbReference type="NCBI Taxonomy" id="2562762"/>
    <lineage>
        <taxon>Bacteria</taxon>
        <taxon>Pseudomonadati</taxon>
        <taxon>Pseudomonadota</taxon>
        <taxon>Betaproteobacteria</taxon>
        <taxon>Burkholderiales</taxon>
        <taxon>Comamonadaceae</taxon>
        <taxon>Lampropedia</taxon>
    </lineage>
</organism>
<feature type="domain" description="SnoaL-like" evidence="1">
    <location>
        <begin position="6"/>
        <end position="104"/>
    </location>
</feature>
<reference evidence="2 3" key="1">
    <citation type="submission" date="2019-04" db="EMBL/GenBank/DDBJ databases">
        <title>Lampropedia sp YIM MLB12 draf genome.</title>
        <authorList>
            <person name="Wang Y.-X."/>
        </authorList>
    </citation>
    <scope>NUCLEOTIDE SEQUENCE [LARGE SCALE GENOMIC DNA]</scope>
    <source>
        <strain evidence="2 3">YIM MLB12</strain>
    </source>
</reference>
<dbReference type="Proteomes" id="UP000306236">
    <property type="component" value="Unassembled WGS sequence"/>
</dbReference>
<comment type="caution">
    <text evidence="2">The sequence shown here is derived from an EMBL/GenBank/DDBJ whole genome shotgun (WGS) entry which is preliminary data.</text>
</comment>
<dbReference type="OrthoDB" id="1115105at2"/>
<dbReference type="InterPro" id="IPR032710">
    <property type="entry name" value="NTF2-like_dom_sf"/>
</dbReference>
<dbReference type="EMBL" id="SSWX01000017">
    <property type="protein sequence ID" value="THJ32172.1"/>
    <property type="molecule type" value="Genomic_DNA"/>
</dbReference>
<gene>
    <name evidence="2" type="ORF">E8K88_13065</name>
</gene>
<dbReference type="AlphaFoldDB" id="A0A4V3YWQ6"/>
<sequence>MDKLIAWYTQLSPESLAQINQIYCADAHFKDPFNEVQGTAAIERIFRHMFEAMQAPRFVVDECVQQGCVAYVRWDFHFLLRQRAYCIHGTSRFELAADGRVQDHRDYWDTGQELLQKLPFVGVIFRQLGKRFATPQV</sequence>
<name>A0A4V3YWQ6_9BURK</name>